<dbReference type="Proteomes" id="UP001597511">
    <property type="component" value="Unassembled WGS sequence"/>
</dbReference>
<dbReference type="GO" id="GO:0016787">
    <property type="term" value="F:hydrolase activity"/>
    <property type="evidence" value="ECO:0007669"/>
    <property type="project" value="UniProtKB-KW"/>
</dbReference>
<dbReference type="InterPro" id="IPR050491">
    <property type="entry name" value="AmpC-like"/>
</dbReference>
<dbReference type="PANTHER" id="PTHR46825:SF9">
    <property type="entry name" value="BETA-LACTAMASE-RELATED DOMAIN-CONTAINING PROTEIN"/>
    <property type="match status" value="1"/>
</dbReference>
<name>A0ABW6AAR3_9BACT</name>
<evidence type="ECO:0000313" key="3">
    <source>
        <dbReference type="Proteomes" id="UP001597511"/>
    </source>
</evidence>
<sequence length="396" mass="42993">MTTRSTATYLFLFFIFIGLSSCSKKKSQGPGEPGPPATQKDIASVDNALTSFMTTYNMPGASLAISKNGKLVYAKGYGFADKEANEAVTTRHRFRLASLSKTYTGAAIMKLVQEGKLTLDTKVFGTGAILGTEYGNGTYNTNVSNIKVRDLLQNTTGSWGANTGGDVIDQNAAYTNTQLLNWILTTRSNPKAPGTFYDYSNVGFFIAGRVIEKISGKSYINYIKQDLLPATGATETDIAAKTLAERKTNEVKYYGQGTESSYPYVIAFPRRDADGGLIASASDVLKLITSIDGFNTRADILNNASVTAMTTPPSFSTYAQGIAIWKEQNLWFNYGSLPGTRTGFMKHNTDGMCVALLFNSRPPAGASENVFAGAMQNLMLNFLNGNHNWQENLDQF</sequence>
<dbReference type="InterPro" id="IPR001466">
    <property type="entry name" value="Beta-lactam-related"/>
</dbReference>
<comment type="caution">
    <text evidence="2">The sequence shown here is derived from an EMBL/GenBank/DDBJ whole genome shotgun (WGS) entry which is preliminary data.</text>
</comment>
<evidence type="ECO:0000313" key="2">
    <source>
        <dbReference type="EMBL" id="MFD2921500.1"/>
    </source>
</evidence>
<dbReference type="EC" id="3.-.-.-" evidence="2"/>
<organism evidence="2 3">
    <name type="scientific">Terrimonas rubra</name>
    <dbReference type="NCBI Taxonomy" id="1035890"/>
    <lineage>
        <taxon>Bacteria</taxon>
        <taxon>Pseudomonadati</taxon>
        <taxon>Bacteroidota</taxon>
        <taxon>Chitinophagia</taxon>
        <taxon>Chitinophagales</taxon>
        <taxon>Chitinophagaceae</taxon>
        <taxon>Terrimonas</taxon>
    </lineage>
</organism>
<feature type="domain" description="Beta-lactamase-related" evidence="1">
    <location>
        <begin position="45"/>
        <end position="365"/>
    </location>
</feature>
<evidence type="ECO:0000259" key="1">
    <source>
        <dbReference type="Pfam" id="PF00144"/>
    </source>
</evidence>
<keyword evidence="3" id="KW-1185">Reference proteome</keyword>
<dbReference type="PANTHER" id="PTHR46825">
    <property type="entry name" value="D-ALANYL-D-ALANINE-CARBOXYPEPTIDASE/ENDOPEPTIDASE AMPH"/>
    <property type="match status" value="1"/>
</dbReference>
<dbReference type="SUPFAM" id="SSF56601">
    <property type="entry name" value="beta-lactamase/transpeptidase-like"/>
    <property type="match status" value="1"/>
</dbReference>
<gene>
    <name evidence="2" type="ORF">ACFS6H_17370</name>
</gene>
<dbReference type="RefSeq" id="WP_386101927.1">
    <property type="nucleotide sequence ID" value="NZ_JBHUOZ010000003.1"/>
</dbReference>
<dbReference type="InterPro" id="IPR012338">
    <property type="entry name" value="Beta-lactam/transpept-like"/>
</dbReference>
<reference evidence="3" key="1">
    <citation type="journal article" date="2019" name="Int. J. Syst. Evol. Microbiol.">
        <title>The Global Catalogue of Microorganisms (GCM) 10K type strain sequencing project: providing services to taxonomists for standard genome sequencing and annotation.</title>
        <authorList>
            <consortium name="The Broad Institute Genomics Platform"/>
            <consortium name="The Broad Institute Genome Sequencing Center for Infectious Disease"/>
            <person name="Wu L."/>
            <person name="Ma J."/>
        </authorList>
    </citation>
    <scope>NUCLEOTIDE SEQUENCE [LARGE SCALE GENOMIC DNA]</scope>
    <source>
        <strain evidence="3">KCTC 23299</strain>
    </source>
</reference>
<proteinExistence type="predicted"/>
<dbReference type="Gene3D" id="3.40.710.10">
    <property type="entry name" value="DD-peptidase/beta-lactamase superfamily"/>
    <property type="match status" value="1"/>
</dbReference>
<dbReference type="PROSITE" id="PS51257">
    <property type="entry name" value="PROKAR_LIPOPROTEIN"/>
    <property type="match status" value="1"/>
</dbReference>
<accession>A0ABW6AAR3</accession>
<keyword evidence="2" id="KW-0378">Hydrolase</keyword>
<dbReference type="EMBL" id="JBHUOZ010000003">
    <property type="protein sequence ID" value="MFD2921500.1"/>
    <property type="molecule type" value="Genomic_DNA"/>
</dbReference>
<dbReference type="Pfam" id="PF00144">
    <property type="entry name" value="Beta-lactamase"/>
    <property type="match status" value="1"/>
</dbReference>
<protein>
    <submittedName>
        <fullName evidence="2">Serine hydrolase domain-containing protein</fullName>
        <ecNumber evidence="2">3.-.-.-</ecNumber>
    </submittedName>
</protein>